<keyword evidence="4" id="KW-1185">Reference proteome</keyword>
<gene>
    <name evidence="3" type="ORF">SAMN05192558_104364</name>
</gene>
<dbReference type="RefSeq" id="WP_176926756.1">
    <property type="nucleotide sequence ID" value="NZ_FNDV01000005.1"/>
</dbReference>
<name>A0A1H0M0Z0_9PSEU</name>
<dbReference type="Pfam" id="PF19609">
    <property type="entry name" value="DUF6114"/>
    <property type="match status" value="1"/>
</dbReference>
<dbReference type="InterPro" id="IPR046096">
    <property type="entry name" value="DUF6114"/>
</dbReference>
<sequence length="153" mass="16301">MTEPIADHSDHAGTAKTPGRPARAWAAFTRFRRTRPFWGGAWLAFGGWVILSLTLAPMSVTLAAGVGGMSGYVLGGSMMMFAFFSWFVPSQRHLAGLLGVVFAVASLVLSNLGGFGVGMICGVIGGGMIFAWGPKPEHPKLRRMFRRTAEGQA</sequence>
<keyword evidence="2" id="KW-0812">Transmembrane</keyword>
<feature type="transmembrane region" description="Helical" evidence="2">
    <location>
        <begin position="94"/>
        <end position="109"/>
    </location>
</feature>
<evidence type="ECO:0000313" key="3">
    <source>
        <dbReference type="EMBL" id="SDO73866.1"/>
    </source>
</evidence>
<feature type="compositionally biased region" description="Basic and acidic residues" evidence="1">
    <location>
        <begin position="1"/>
        <end position="13"/>
    </location>
</feature>
<dbReference type="EMBL" id="FNJB01000004">
    <property type="protein sequence ID" value="SDO73866.1"/>
    <property type="molecule type" value="Genomic_DNA"/>
</dbReference>
<evidence type="ECO:0000313" key="4">
    <source>
        <dbReference type="Proteomes" id="UP000199651"/>
    </source>
</evidence>
<accession>A0A1H0M0Z0</accession>
<feature type="transmembrane region" description="Helical" evidence="2">
    <location>
        <begin position="37"/>
        <end position="56"/>
    </location>
</feature>
<evidence type="ECO:0000256" key="2">
    <source>
        <dbReference type="SAM" id="Phobius"/>
    </source>
</evidence>
<feature type="region of interest" description="Disordered" evidence="1">
    <location>
        <begin position="1"/>
        <end position="21"/>
    </location>
</feature>
<keyword evidence="2" id="KW-1133">Transmembrane helix</keyword>
<protein>
    <submittedName>
        <fullName evidence="3">Uncharacterized protein</fullName>
    </submittedName>
</protein>
<keyword evidence="2" id="KW-0472">Membrane</keyword>
<evidence type="ECO:0000256" key="1">
    <source>
        <dbReference type="SAM" id="MobiDB-lite"/>
    </source>
</evidence>
<feature type="transmembrane region" description="Helical" evidence="2">
    <location>
        <begin position="115"/>
        <end position="134"/>
    </location>
</feature>
<dbReference type="AlphaFoldDB" id="A0A1H0M0Z0"/>
<proteinExistence type="predicted"/>
<dbReference type="STRING" id="504798.SAMN05421871_10596"/>
<organism evidence="3 4">
    <name type="scientific">Actinokineospora alba</name>
    <dbReference type="NCBI Taxonomy" id="504798"/>
    <lineage>
        <taxon>Bacteria</taxon>
        <taxon>Bacillati</taxon>
        <taxon>Actinomycetota</taxon>
        <taxon>Actinomycetes</taxon>
        <taxon>Pseudonocardiales</taxon>
        <taxon>Pseudonocardiaceae</taxon>
        <taxon>Actinokineospora</taxon>
    </lineage>
</organism>
<dbReference type="Proteomes" id="UP000199651">
    <property type="component" value="Unassembled WGS sequence"/>
</dbReference>
<reference evidence="4" key="1">
    <citation type="submission" date="2016-10" db="EMBL/GenBank/DDBJ databases">
        <authorList>
            <person name="Varghese N."/>
            <person name="Submissions S."/>
        </authorList>
    </citation>
    <scope>NUCLEOTIDE SEQUENCE [LARGE SCALE GENOMIC DNA]</scope>
    <source>
        <strain evidence="4">IBRC-M 10655</strain>
    </source>
</reference>
<feature type="transmembrane region" description="Helical" evidence="2">
    <location>
        <begin position="62"/>
        <end position="87"/>
    </location>
</feature>